<gene>
    <name evidence="2" type="ORF">KDAU_14570</name>
</gene>
<evidence type="ECO:0000313" key="2">
    <source>
        <dbReference type="EMBL" id="GCE04128.1"/>
    </source>
</evidence>
<reference evidence="3" key="1">
    <citation type="submission" date="2018-12" db="EMBL/GenBank/DDBJ databases">
        <title>Tengunoibacter tsumagoiensis gen. nov., sp. nov., Dictyobacter kobayashii sp. nov., D. alpinus sp. nov., and D. joshuensis sp. nov. and description of Dictyobacteraceae fam. nov. within the order Ktedonobacterales isolated from Tengu-no-mugimeshi.</title>
        <authorList>
            <person name="Wang C.M."/>
            <person name="Zheng Y."/>
            <person name="Sakai Y."/>
            <person name="Toyoda A."/>
            <person name="Minakuchi Y."/>
            <person name="Abe K."/>
            <person name="Yokota A."/>
            <person name="Yabe S."/>
        </authorList>
    </citation>
    <scope>NUCLEOTIDE SEQUENCE [LARGE SCALE GENOMIC DNA]</scope>
    <source>
        <strain evidence="3">S-27</strain>
    </source>
</reference>
<protein>
    <submittedName>
        <fullName evidence="2">Uncharacterized protein</fullName>
    </submittedName>
</protein>
<name>A0A401ZBN6_9CHLR</name>
<dbReference type="Proteomes" id="UP000287224">
    <property type="component" value="Unassembled WGS sequence"/>
</dbReference>
<sequence>MHLQSRGRGSTGARGTEKQTQEHKKKAAQKSPGGLKHHNPAELPWQPFSLSISILRISYPCALLQNDLSGVKRDPILITFALQTITQTQDTSQKVPIRAL</sequence>
<feature type="compositionally biased region" description="Low complexity" evidence="1">
    <location>
        <begin position="1"/>
        <end position="14"/>
    </location>
</feature>
<organism evidence="2 3">
    <name type="scientific">Dictyobacter aurantiacus</name>
    <dbReference type="NCBI Taxonomy" id="1936993"/>
    <lineage>
        <taxon>Bacteria</taxon>
        <taxon>Bacillati</taxon>
        <taxon>Chloroflexota</taxon>
        <taxon>Ktedonobacteria</taxon>
        <taxon>Ktedonobacterales</taxon>
        <taxon>Dictyobacteraceae</taxon>
        <taxon>Dictyobacter</taxon>
    </lineage>
</organism>
<feature type="region of interest" description="Disordered" evidence="1">
    <location>
        <begin position="1"/>
        <end position="42"/>
    </location>
</feature>
<comment type="caution">
    <text evidence="2">The sequence shown here is derived from an EMBL/GenBank/DDBJ whole genome shotgun (WGS) entry which is preliminary data.</text>
</comment>
<dbReference type="EMBL" id="BIFQ01000001">
    <property type="protein sequence ID" value="GCE04128.1"/>
    <property type="molecule type" value="Genomic_DNA"/>
</dbReference>
<keyword evidence="3" id="KW-1185">Reference proteome</keyword>
<evidence type="ECO:0000256" key="1">
    <source>
        <dbReference type="SAM" id="MobiDB-lite"/>
    </source>
</evidence>
<accession>A0A401ZBN6</accession>
<proteinExistence type="predicted"/>
<evidence type="ECO:0000313" key="3">
    <source>
        <dbReference type="Proteomes" id="UP000287224"/>
    </source>
</evidence>
<dbReference type="AlphaFoldDB" id="A0A401ZBN6"/>